<gene>
    <name evidence="2" type="ORF">SAMN05216225_106810</name>
</gene>
<sequence>MSKQTYSWIGFVFLVAAIVYYLVEIYVVASPYLLFYGLILVGLIFSFIGRPLKQKKQSIGRYVGLIGLIGNLVIAIVYFPPFYFIWGTLIFGP</sequence>
<dbReference type="Proteomes" id="UP000183988">
    <property type="component" value="Unassembled WGS sequence"/>
</dbReference>
<organism evidence="2 3">
    <name type="scientific">Ornithinibacillus halophilus</name>
    <dbReference type="NCBI Taxonomy" id="930117"/>
    <lineage>
        <taxon>Bacteria</taxon>
        <taxon>Bacillati</taxon>
        <taxon>Bacillota</taxon>
        <taxon>Bacilli</taxon>
        <taxon>Bacillales</taxon>
        <taxon>Bacillaceae</taxon>
        <taxon>Ornithinibacillus</taxon>
    </lineage>
</organism>
<dbReference type="OrthoDB" id="2970575at2"/>
<keyword evidence="1" id="KW-1133">Transmembrane helix</keyword>
<dbReference type="RefSeq" id="WP_072891958.1">
    <property type="nucleotide sequence ID" value="NZ_FQVW01000068.1"/>
</dbReference>
<name>A0A1M5MZG1_9BACI</name>
<feature type="transmembrane region" description="Helical" evidence="1">
    <location>
        <begin position="33"/>
        <end position="50"/>
    </location>
</feature>
<keyword evidence="3" id="KW-1185">Reference proteome</keyword>
<evidence type="ECO:0000313" key="3">
    <source>
        <dbReference type="Proteomes" id="UP000183988"/>
    </source>
</evidence>
<dbReference type="EMBL" id="FQVW01000068">
    <property type="protein sequence ID" value="SHG82710.1"/>
    <property type="molecule type" value="Genomic_DNA"/>
</dbReference>
<evidence type="ECO:0000256" key="1">
    <source>
        <dbReference type="SAM" id="Phobius"/>
    </source>
</evidence>
<protein>
    <recommendedName>
        <fullName evidence="4">DUF4190 domain-containing protein</fullName>
    </recommendedName>
</protein>
<dbReference type="AlphaFoldDB" id="A0A1M5MZG1"/>
<dbReference type="STRING" id="930117.SAMN05216225_106810"/>
<feature type="transmembrane region" description="Helical" evidence="1">
    <location>
        <begin position="7"/>
        <end position="27"/>
    </location>
</feature>
<keyword evidence="1" id="KW-0812">Transmembrane</keyword>
<evidence type="ECO:0000313" key="2">
    <source>
        <dbReference type="EMBL" id="SHG82710.1"/>
    </source>
</evidence>
<accession>A0A1M5MZG1</accession>
<reference evidence="2 3" key="1">
    <citation type="submission" date="2016-11" db="EMBL/GenBank/DDBJ databases">
        <authorList>
            <person name="Jaros S."/>
            <person name="Januszkiewicz K."/>
            <person name="Wedrychowicz H."/>
        </authorList>
    </citation>
    <scope>NUCLEOTIDE SEQUENCE [LARGE SCALE GENOMIC DNA]</scope>
    <source>
        <strain evidence="2 3">IBRC-M 10683</strain>
    </source>
</reference>
<keyword evidence="1" id="KW-0472">Membrane</keyword>
<proteinExistence type="predicted"/>
<evidence type="ECO:0008006" key="4">
    <source>
        <dbReference type="Google" id="ProtNLM"/>
    </source>
</evidence>
<feature type="transmembrane region" description="Helical" evidence="1">
    <location>
        <begin position="62"/>
        <end position="86"/>
    </location>
</feature>